<feature type="compositionally biased region" description="Basic and acidic residues" evidence="1">
    <location>
        <begin position="162"/>
        <end position="184"/>
    </location>
</feature>
<feature type="region of interest" description="Disordered" evidence="1">
    <location>
        <begin position="1"/>
        <end position="56"/>
    </location>
</feature>
<keyword evidence="3" id="KW-1185">Reference proteome</keyword>
<feature type="compositionally biased region" description="Polar residues" evidence="1">
    <location>
        <begin position="1"/>
        <end position="14"/>
    </location>
</feature>
<dbReference type="Proteomes" id="UP001337655">
    <property type="component" value="Unassembled WGS sequence"/>
</dbReference>
<dbReference type="GeneID" id="89923310"/>
<evidence type="ECO:0000313" key="2">
    <source>
        <dbReference type="EMBL" id="KAK5173282.1"/>
    </source>
</evidence>
<reference evidence="2 3" key="1">
    <citation type="submission" date="2023-08" db="EMBL/GenBank/DDBJ databases">
        <title>Black Yeasts Isolated from many extreme environments.</title>
        <authorList>
            <person name="Coleine C."/>
            <person name="Stajich J.E."/>
            <person name="Selbmann L."/>
        </authorList>
    </citation>
    <scope>NUCLEOTIDE SEQUENCE [LARGE SCALE GENOMIC DNA]</scope>
    <source>
        <strain evidence="2 3">CCFEE 5935</strain>
    </source>
</reference>
<organism evidence="2 3">
    <name type="scientific">Saxophila tyrrhenica</name>
    <dbReference type="NCBI Taxonomy" id="1690608"/>
    <lineage>
        <taxon>Eukaryota</taxon>
        <taxon>Fungi</taxon>
        <taxon>Dikarya</taxon>
        <taxon>Ascomycota</taxon>
        <taxon>Pezizomycotina</taxon>
        <taxon>Dothideomycetes</taxon>
        <taxon>Dothideomycetidae</taxon>
        <taxon>Mycosphaerellales</taxon>
        <taxon>Extremaceae</taxon>
        <taxon>Saxophila</taxon>
    </lineage>
</organism>
<dbReference type="EMBL" id="JAVRRT010000003">
    <property type="protein sequence ID" value="KAK5173282.1"/>
    <property type="molecule type" value="Genomic_DNA"/>
</dbReference>
<accession>A0AAV9PHM8</accession>
<dbReference type="RefSeq" id="XP_064661977.1">
    <property type="nucleotide sequence ID" value="XM_064799222.1"/>
</dbReference>
<feature type="region of interest" description="Disordered" evidence="1">
    <location>
        <begin position="108"/>
        <end position="228"/>
    </location>
</feature>
<feature type="compositionally biased region" description="Polar residues" evidence="1">
    <location>
        <begin position="185"/>
        <end position="204"/>
    </location>
</feature>
<dbReference type="AlphaFoldDB" id="A0AAV9PHM8"/>
<name>A0AAV9PHM8_9PEZI</name>
<proteinExistence type="predicted"/>
<evidence type="ECO:0000313" key="3">
    <source>
        <dbReference type="Proteomes" id="UP001337655"/>
    </source>
</evidence>
<evidence type="ECO:0000256" key="1">
    <source>
        <dbReference type="SAM" id="MobiDB-lite"/>
    </source>
</evidence>
<comment type="caution">
    <text evidence="2">The sequence shown here is derived from an EMBL/GenBank/DDBJ whole genome shotgun (WGS) entry which is preliminary data.</text>
</comment>
<feature type="compositionally biased region" description="Basic and acidic residues" evidence="1">
    <location>
        <begin position="23"/>
        <end position="39"/>
    </location>
</feature>
<sequence length="344" mass="37189">MLYSSSCTNIISNDTAHHPHGQPNEHDEVAFDAQEHKGGEGAADGQSSADHAEDEDNDVALPLSSFEAFDMIPEAWRAVVATYMMYSVIRAFVRGIMQFEGPDIGWYDQRNPEGECGGEDSGSQRGDGEQDVEGGQNDGSSQEEGGLRDGEVGAESNQDDESSQRGEIGRGGRENIDNGDHINNESRQGTAAHQGESSSSLAQTHSQDDDGSSHQQSPSGSNTTNSITELPRWLPIDCMEKFGPDAQYTVMTTSGEQFTFKGTGGFIPPSAEYPDLSALSDNPIPQDPLQARLQAASDANNARLELEDQAAQAPEPNSRRARRRRLVAILAHVMDEYEVFVRGG</sequence>
<gene>
    <name evidence="2" type="ORF">LTR77_001963</name>
</gene>
<protein>
    <submittedName>
        <fullName evidence="2">Uncharacterized protein</fullName>
    </submittedName>
</protein>